<keyword evidence="1" id="KW-0812">Transmembrane</keyword>
<dbReference type="GO" id="GO:0004175">
    <property type="term" value="F:endopeptidase activity"/>
    <property type="evidence" value="ECO:0007669"/>
    <property type="project" value="UniProtKB-ARBA"/>
</dbReference>
<sequence>MTDLHQHRTKNIIIYIATLIFGFAAFAAPNIFFGVTKINGGLQGINLAIIGVLQLVLILIVLQIALRLHGKEFKWLGWHFGHWPKFAAIGICVGLAWTIVQHFWLIPVTGGVERADMQGILDMLQGGIWGLLGFLVLGIVGGGIAEEFFNRGYVIRGFQDLFANKKMGLWLGALFSILFFAAGHLPSNGVEWMDILIPTVLYTALFIWSKSLVPSIFAHAVYNGSLIVLTYYSYVA</sequence>
<protein>
    <recommendedName>
        <fullName evidence="2">CAAX prenyl protease 2/Lysostaphin resistance protein A-like domain-containing protein</fullName>
    </recommendedName>
</protein>
<dbReference type="InterPro" id="IPR003675">
    <property type="entry name" value="Rce1/LyrA-like_dom"/>
</dbReference>
<dbReference type="GO" id="GO:0080120">
    <property type="term" value="P:CAAX-box protein maturation"/>
    <property type="evidence" value="ECO:0007669"/>
    <property type="project" value="UniProtKB-ARBA"/>
</dbReference>
<feature type="domain" description="CAAX prenyl protease 2/Lysostaphin resistance protein A-like" evidence="2">
    <location>
        <begin position="130"/>
        <end position="224"/>
    </location>
</feature>
<evidence type="ECO:0000313" key="4">
    <source>
        <dbReference type="Proteomes" id="UP000295391"/>
    </source>
</evidence>
<dbReference type="Pfam" id="PF02517">
    <property type="entry name" value="Rce1-like"/>
    <property type="match status" value="1"/>
</dbReference>
<keyword evidence="4" id="KW-1185">Reference proteome</keyword>
<evidence type="ECO:0000259" key="2">
    <source>
        <dbReference type="Pfam" id="PF02517"/>
    </source>
</evidence>
<comment type="caution">
    <text evidence="3">The sequence shown here is derived from an EMBL/GenBank/DDBJ whole genome shotgun (WGS) entry which is preliminary data.</text>
</comment>
<name>A0A4R6VLT6_9HYPH</name>
<evidence type="ECO:0000313" key="3">
    <source>
        <dbReference type="EMBL" id="TDQ64087.1"/>
    </source>
</evidence>
<keyword evidence="1" id="KW-0472">Membrane</keyword>
<gene>
    <name evidence="3" type="ORF">ATL17_2098</name>
</gene>
<reference evidence="3 4" key="1">
    <citation type="submission" date="2019-03" db="EMBL/GenBank/DDBJ databases">
        <title>Genomic Encyclopedia of Type Strains, Phase III (KMG-III): the genomes of soil and plant-associated and newly described type strains.</title>
        <authorList>
            <person name="Whitman W."/>
        </authorList>
    </citation>
    <scope>NUCLEOTIDE SEQUENCE [LARGE SCALE GENOMIC DNA]</scope>
    <source>
        <strain evidence="3 4">CGMCC 1.7002</strain>
    </source>
</reference>
<proteinExistence type="predicted"/>
<keyword evidence="1" id="KW-1133">Transmembrane helix</keyword>
<feature type="transmembrane region" description="Helical" evidence="1">
    <location>
        <begin position="12"/>
        <end position="33"/>
    </location>
</feature>
<feature type="transmembrane region" description="Helical" evidence="1">
    <location>
        <begin position="167"/>
        <end position="186"/>
    </location>
</feature>
<dbReference type="AlphaFoldDB" id="A0A4R6VLT6"/>
<organism evidence="3 4">
    <name type="scientific">Maritalea mobilis</name>
    <dbReference type="NCBI Taxonomy" id="483324"/>
    <lineage>
        <taxon>Bacteria</taxon>
        <taxon>Pseudomonadati</taxon>
        <taxon>Pseudomonadota</taxon>
        <taxon>Alphaproteobacteria</taxon>
        <taxon>Hyphomicrobiales</taxon>
        <taxon>Devosiaceae</taxon>
        <taxon>Maritalea</taxon>
    </lineage>
</organism>
<dbReference type="EMBL" id="SNYR01000002">
    <property type="protein sequence ID" value="TDQ64087.1"/>
    <property type="molecule type" value="Genomic_DNA"/>
</dbReference>
<feature type="transmembrane region" description="Helical" evidence="1">
    <location>
        <begin position="45"/>
        <end position="66"/>
    </location>
</feature>
<dbReference type="OrthoDB" id="9816309at2"/>
<dbReference type="RefSeq" id="WP_133572715.1">
    <property type="nucleotide sequence ID" value="NZ_SNYR01000002.1"/>
</dbReference>
<accession>A0A4R6VLT6</accession>
<feature type="transmembrane region" description="Helical" evidence="1">
    <location>
        <begin position="86"/>
        <end position="106"/>
    </location>
</feature>
<feature type="transmembrane region" description="Helical" evidence="1">
    <location>
        <begin position="126"/>
        <end position="146"/>
    </location>
</feature>
<evidence type="ECO:0000256" key="1">
    <source>
        <dbReference type="SAM" id="Phobius"/>
    </source>
</evidence>
<dbReference type="Proteomes" id="UP000295391">
    <property type="component" value="Unassembled WGS sequence"/>
</dbReference>